<organism evidence="1 2">
    <name type="scientific">Marininema halotolerans</name>
    <dbReference type="NCBI Taxonomy" id="1155944"/>
    <lineage>
        <taxon>Bacteria</taxon>
        <taxon>Bacillati</taxon>
        <taxon>Bacillota</taxon>
        <taxon>Bacilli</taxon>
        <taxon>Bacillales</taxon>
        <taxon>Thermoactinomycetaceae</taxon>
        <taxon>Marininema</taxon>
    </lineage>
</organism>
<evidence type="ECO:0000313" key="1">
    <source>
        <dbReference type="EMBL" id="SFS35231.1"/>
    </source>
</evidence>
<dbReference type="Proteomes" id="UP000198660">
    <property type="component" value="Unassembled WGS sequence"/>
</dbReference>
<sequence>MDQRLLSFLEAHRPDNIDVEVVWDYLIMFVEDEELTLQQLMNEYQRYMDGKMCGSQGIAFISQWDGTMRAGVGMNKETCDETLFLDHWKKVMEEYRTKYGEK</sequence>
<reference evidence="2" key="1">
    <citation type="submission" date="2016-10" db="EMBL/GenBank/DDBJ databases">
        <authorList>
            <person name="Varghese N."/>
            <person name="Submissions S."/>
        </authorList>
    </citation>
    <scope>NUCLEOTIDE SEQUENCE [LARGE SCALE GENOMIC DNA]</scope>
    <source>
        <strain evidence="2">DSM 45789</strain>
    </source>
</reference>
<name>A0A1I6P514_9BACL</name>
<dbReference type="OrthoDB" id="2989349at2"/>
<proteinExistence type="predicted"/>
<accession>A0A1I6P514</accession>
<gene>
    <name evidence="1" type="ORF">SAMN05444972_101361</name>
</gene>
<dbReference type="RefSeq" id="WP_091832926.1">
    <property type="nucleotide sequence ID" value="NZ_FPAA01000001.1"/>
</dbReference>
<evidence type="ECO:0000313" key="2">
    <source>
        <dbReference type="Proteomes" id="UP000198660"/>
    </source>
</evidence>
<dbReference type="AlphaFoldDB" id="A0A1I6P514"/>
<dbReference type="EMBL" id="FPAA01000001">
    <property type="protein sequence ID" value="SFS35231.1"/>
    <property type="molecule type" value="Genomic_DNA"/>
</dbReference>
<keyword evidence="2" id="KW-1185">Reference proteome</keyword>
<protein>
    <submittedName>
        <fullName evidence="1">Uncharacterized protein</fullName>
    </submittedName>
</protein>